<dbReference type="InterPro" id="IPR050706">
    <property type="entry name" value="Cyclic-di-GMP_PDE-like"/>
</dbReference>
<evidence type="ECO:0000259" key="1">
    <source>
        <dbReference type="PROSITE" id="PS50887"/>
    </source>
</evidence>
<feature type="domain" description="GGDEF" evidence="1">
    <location>
        <begin position="161"/>
        <end position="294"/>
    </location>
</feature>
<evidence type="ECO:0000313" key="3">
    <source>
        <dbReference type="Proteomes" id="UP000737171"/>
    </source>
</evidence>
<dbReference type="SUPFAM" id="SSF55073">
    <property type="entry name" value="Nucleotide cyclase"/>
    <property type="match status" value="1"/>
</dbReference>
<reference evidence="2 3" key="1">
    <citation type="submission" date="2020-05" db="EMBL/GenBank/DDBJ databases">
        <title>Aquincola sp. isolate from soil.</title>
        <authorList>
            <person name="Han J."/>
            <person name="Kim D.-U."/>
        </authorList>
    </citation>
    <scope>NUCLEOTIDE SEQUENCE [LARGE SCALE GENOMIC DNA]</scope>
    <source>
        <strain evidence="2 3">S2</strain>
    </source>
</reference>
<dbReference type="Pfam" id="PF00990">
    <property type="entry name" value="GGDEF"/>
    <property type="match status" value="1"/>
</dbReference>
<sequence length="305" mass="31894">MNEPIQLLYLGTEVPDLGTSAYGPFVLHPLGSLDELSDALGQQASDAVVIAFDAADTLSTLSAWPALSRALLDTAMVIVAPEPDAAEALRLLRLGVQDVLPTREAGADALARSVRLAVERKRAERMARKAYATDLATGLPNHAQLMEHMTHLLALREREPAAMALLAVRLDGLAATEARLGAEAANVLRRKAAVRLRSGLRASDVVASVGGDTFAVLLAWIDDEGAADGVAAKLGAALRRPFSVAGQELSLSISVGVGQYPSQGKDADGLLRRALAHATGVAAVGASVHGLRSTERRDPAANDEL</sequence>
<dbReference type="NCBIfam" id="TIGR00254">
    <property type="entry name" value="GGDEF"/>
    <property type="match status" value="1"/>
</dbReference>
<keyword evidence="3" id="KW-1185">Reference proteome</keyword>
<dbReference type="SMART" id="SM00267">
    <property type="entry name" value="GGDEF"/>
    <property type="match status" value="1"/>
</dbReference>
<protein>
    <submittedName>
        <fullName evidence="2">GGDEF domain-containing protein</fullName>
    </submittedName>
</protein>
<dbReference type="InterPro" id="IPR029787">
    <property type="entry name" value="Nucleotide_cyclase"/>
</dbReference>
<dbReference type="PANTHER" id="PTHR33121:SF70">
    <property type="entry name" value="SIGNALING PROTEIN YKOW"/>
    <property type="match status" value="1"/>
</dbReference>
<dbReference type="InterPro" id="IPR043128">
    <property type="entry name" value="Rev_trsase/Diguanyl_cyclase"/>
</dbReference>
<dbReference type="PROSITE" id="PS50887">
    <property type="entry name" value="GGDEF"/>
    <property type="match status" value="1"/>
</dbReference>
<dbReference type="InterPro" id="IPR000160">
    <property type="entry name" value="GGDEF_dom"/>
</dbReference>
<dbReference type="CDD" id="cd01949">
    <property type="entry name" value="GGDEF"/>
    <property type="match status" value="1"/>
</dbReference>
<proteinExistence type="predicted"/>
<dbReference type="RefSeq" id="WP_173127174.1">
    <property type="nucleotide sequence ID" value="NZ_JABRWJ010000007.1"/>
</dbReference>
<dbReference type="Gene3D" id="3.30.70.270">
    <property type="match status" value="1"/>
</dbReference>
<dbReference type="EMBL" id="JABRWJ010000007">
    <property type="protein sequence ID" value="NRF69701.1"/>
    <property type="molecule type" value="Genomic_DNA"/>
</dbReference>
<comment type="caution">
    <text evidence="2">The sequence shown here is derived from an EMBL/GenBank/DDBJ whole genome shotgun (WGS) entry which is preliminary data.</text>
</comment>
<evidence type="ECO:0000313" key="2">
    <source>
        <dbReference type="EMBL" id="NRF69701.1"/>
    </source>
</evidence>
<dbReference type="PANTHER" id="PTHR33121">
    <property type="entry name" value="CYCLIC DI-GMP PHOSPHODIESTERASE PDEF"/>
    <property type="match status" value="1"/>
</dbReference>
<gene>
    <name evidence="2" type="ORF">HLB44_22100</name>
</gene>
<dbReference type="Proteomes" id="UP000737171">
    <property type="component" value="Unassembled WGS sequence"/>
</dbReference>
<accession>A0ABX2EMB5</accession>
<organism evidence="2 3">
    <name type="scientific">Pseudaquabacterium terrae</name>
    <dbReference type="NCBI Taxonomy" id="2732868"/>
    <lineage>
        <taxon>Bacteria</taxon>
        <taxon>Pseudomonadati</taxon>
        <taxon>Pseudomonadota</taxon>
        <taxon>Betaproteobacteria</taxon>
        <taxon>Burkholderiales</taxon>
        <taxon>Sphaerotilaceae</taxon>
        <taxon>Pseudaquabacterium</taxon>
    </lineage>
</organism>
<name>A0ABX2EMB5_9BURK</name>